<sequence length="43" mass="4686">MSCARCQQPIESGQQYDRLTPDGGSVGKPDILRHLACPGRRTS</sequence>
<dbReference type="Proteomes" id="UP000254150">
    <property type="component" value="Unassembled WGS sequence"/>
</dbReference>
<protein>
    <submittedName>
        <fullName evidence="2">Uncharacterized protein</fullName>
    </submittedName>
</protein>
<accession>A0A380N9V4</accession>
<name>A0A380N9V4_STRGR</name>
<dbReference type="AlphaFoldDB" id="A0A380N9V4"/>
<evidence type="ECO:0000256" key="1">
    <source>
        <dbReference type="SAM" id="MobiDB-lite"/>
    </source>
</evidence>
<proteinExistence type="predicted"/>
<dbReference type="RefSeq" id="WP_258565573.1">
    <property type="nucleotide sequence ID" value="NZ_UHID01000005.1"/>
</dbReference>
<feature type="region of interest" description="Disordered" evidence="1">
    <location>
        <begin position="1"/>
        <end position="43"/>
    </location>
</feature>
<organism evidence="2 3">
    <name type="scientific">Streptomyces griseus</name>
    <dbReference type="NCBI Taxonomy" id="1911"/>
    <lineage>
        <taxon>Bacteria</taxon>
        <taxon>Bacillati</taxon>
        <taxon>Actinomycetota</taxon>
        <taxon>Actinomycetes</taxon>
        <taxon>Kitasatosporales</taxon>
        <taxon>Streptomycetaceae</taxon>
        <taxon>Streptomyces</taxon>
    </lineage>
</organism>
<evidence type="ECO:0000313" key="2">
    <source>
        <dbReference type="EMBL" id="SUP35305.1"/>
    </source>
</evidence>
<reference evidence="2 3" key="1">
    <citation type="submission" date="2018-06" db="EMBL/GenBank/DDBJ databases">
        <authorList>
            <consortium name="Pathogen Informatics"/>
            <person name="Doyle S."/>
        </authorList>
    </citation>
    <scope>NUCLEOTIDE SEQUENCE [LARGE SCALE GENOMIC DNA]</scope>
    <source>
        <strain evidence="2 3">NCTC7807</strain>
    </source>
</reference>
<gene>
    <name evidence="2" type="ORF">NCTC7807_01957</name>
</gene>
<evidence type="ECO:0000313" key="3">
    <source>
        <dbReference type="Proteomes" id="UP000254150"/>
    </source>
</evidence>
<dbReference type="EMBL" id="UHID01000005">
    <property type="protein sequence ID" value="SUP35305.1"/>
    <property type="molecule type" value="Genomic_DNA"/>
</dbReference>